<evidence type="ECO:0000313" key="1">
    <source>
        <dbReference type="EMBL" id="GAG87764.1"/>
    </source>
</evidence>
<reference evidence="1" key="1">
    <citation type="journal article" date="2014" name="Front. Microbiol.">
        <title>High frequency of phylogenetically diverse reductive dehalogenase-homologous genes in deep subseafloor sedimentary metagenomes.</title>
        <authorList>
            <person name="Kawai M."/>
            <person name="Futagami T."/>
            <person name="Toyoda A."/>
            <person name="Takaki Y."/>
            <person name="Nishi S."/>
            <person name="Hori S."/>
            <person name="Arai W."/>
            <person name="Tsubouchi T."/>
            <person name="Morono Y."/>
            <person name="Uchiyama I."/>
            <person name="Ito T."/>
            <person name="Fujiyama A."/>
            <person name="Inagaki F."/>
            <person name="Takami H."/>
        </authorList>
    </citation>
    <scope>NUCLEOTIDE SEQUENCE</scope>
    <source>
        <strain evidence="1">Expedition CK06-06</strain>
    </source>
</reference>
<name>X1AX94_9ZZZZ</name>
<comment type="caution">
    <text evidence="1">The sequence shown here is derived from an EMBL/GenBank/DDBJ whole genome shotgun (WGS) entry which is preliminary data.</text>
</comment>
<accession>X1AX94</accession>
<dbReference type="EMBL" id="BART01012984">
    <property type="protein sequence ID" value="GAG87764.1"/>
    <property type="molecule type" value="Genomic_DNA"/>
</dbReference>
<organism evidence="1">
    <name type="scientific">marine sediment metagenome</name>
    <dbReference type="NCBI Taxonomy" id="412755"/>
    <lineage>
        <taxon>unclassified sequences</taxon>
        <taxon>metagenomes</taxon>
        <taxon>ecological metagenomes</taxon>
    </lineage>
</organism>
<proteinExistence type="predicted"/>
<gene>
    <name evidence="1" type="ORF">S01H4_26814</name>
</gene>
<evidence type="ECO:0008006" key="2">
    <source>
        <dbReference type="Google" id="ProtNLM"/>
    </source>
</evidence>
<sequence length="158" mass="18397">MGLEKRKFMTVGQIDATGVRGPHEKELDDISKAKYPIFVNLNKEKLNKIVTEELGGKIENIGFNEDWAITMEMFPEVNIHLAYSYFGDEFGDGIEAEFKCYFSGERVWWVPGEDSATYIDIIMDFMERMIKGKDPFEKSYNKLTDLMKKVLIQDDEHY</sequence>
<protein>
    <recommendedName>
        <fullName evidence="2">CDI immunity protein domain-containing protein</fullName>
    </recommendedName>
</protein>
<dbReference type="AlphaFoldDB" id="X1AX94"/>